<dbReference type="PANTHER" id="PTHR12526:SF572">
    <property type="entry name" value="BLL5144 PROTEIN"/>
    <property type="match status" value="1"/>
</dbReference>
<dbReference type="Gene3D" id="3.40.50.2000">
    <property type="entry name" value="Glycogen Phosphorylase B"/>
    <property type="match status" value="2"/>
</dbReference>
<organism evidence="3 4">
    <name type="scientific">Candidatus Beckwithbacteria bacterium RIFCSPLOWO2_02_FULL_47_23</name>
    <dbReference type="NCBI Taxonomy" id="1797463"/>
    <lineage>
        <taxon>Bacteria</taxon>
        <taxon>Candidatus Beckwithiibacteriota</taxon>
    </lineage>
</organism>
<sequence length="394" mass="44876">MIKNLAKALSNRVRSTRVIYVSSYIPRQCGIASYTKNLTNAVNLLNPYHLAEIIAVNREKESLNYPEEVKLVLNDQKQADYSKTAEWINHSGADLVSLQHEFGLFGGQSGDYILPFIEALTLPLVTTIHSLPDEPRSSHALMLSQIIAKSQAVTVMINQSRQKLVKDYGIPTQKIVVIPHGIPDLTYDVTDKYKRKKKLANRLILGNINLITQSKGIEYSLKAVSIIKKYIPQVLYLVIGKTHPVIFQREGEIYRQSLKKIIKQLDIKANVKFINQYLSLDELILWLRAIDIYVTPYLSPQQSASGALSYALGVGKFCVSTPYLYAKEVLSHNRGALVPFRNSQVMAQKIIYYWQNPKQRQVIEKNAYSYGRLMTWPNVALRYFNLFKLVIKQG</sequence>
<feature type="non-terminal residue" evidence="3">
    <location>
        <position position="394"/>
    </location>
</feature>
<feature type="domain" description="Glycosyltransferase subfamily 4-like N-terminal" evidence="2">
    <location>
        <begin position="84"/>
        <end position="182"/>
    </location>
</feature>
<name>A0A1F5DY04_9BACT</name>
<evidence type="ECO:0008006" key="5">
    <source>
        <dbReference type="Google" id="ProtNLM"/>
    </source>
</evidence>
<accession>A0A1F5DY04</accession>
<evidence type="ECO:0000259" key="2">
    <source>
        <dbReference type="Pfam" id="PF13439"/>
    </source>
</evidence>
<dbReference type="InterPro" id="IPR028098">
    <property type="entry name" value="Glyco_trans_4-like_N"/>
</dbReference>
<evidence type="ECO:0000313" key="3">
    <source>
        <dbReference type="EMBL" id="OGD59931.1"/>
    </source>
</evidence>
<dbReference type="InterPro" id="IPR001296">
    <property type="entry name" value="Glyco_trans_1"/>
</dbReference>
<proteinExistence type="predicted"/>
<evidence type="ECO:0000259" key="1">
    <source>
        <dbReference type="Pfam" id="PF00534"/>
    </source>
</evidence>
<dbReference type="PANTHER" id="PTHR12526">
    <property type="entry name" value="GLYCOSYLTRANSFERASE"/>
    <property type="match status" value="1"/>
</dbReference>
<dbReference type="Proteomes" id="UP000176364">
    <property type="component" value="Unassembled WGS sequence"/>
</dbReference>
<gene>
    <name evidence="3" type="ORF">A3I57_03760</name>
</gene>
<dbReference type="Pfam" id="PF00534">
    <property type="entry name" value="Glycos_transf_1"/>
    <property type="match status" value="1"/>
</dbReference>
<dbReference type="SUPFAM" id="SSF53756">
    <property type="entry name" value="UDP-Glycosyltransferase/glycogen phosphorylase"/>
    <property type="match status" value="1"/>
</dbReference>
<feature type="domain" description="Glycosyl transferase family 1" evidence="1">
    <location>
        <begin position="193"/>
        <end position="369"/>
    </location>
</feature>
<dbReference type="AlphaFoldDB" id="A0A1F5DY04"/>
<dbReference type="GO" id="GO:0016757">
    <property type="term" value="F:glycosyltransferase activity"/>
    <property type="evidence" value="ECO:0007669"/>
    <property type="project" value="InterPro"/>
</dbReference>
<reference evidence="3 4" key="1">
    <citation type="journal article" date="2016" name="Nat. Commun.">
        <title>Thousands of microbial genomes shed light on interconnected biogeochemical processes in an aquifer system.</title>
        <authorList>
            <person name="Anantharaman K."/>
            <person name="Brown C.T."/>
            <person name="Hug L.A."/>
            <person name="Sharon I."/>
            <person name="Castelle C.J."/>
            <person name="Probst A.J."/>
            <person name="Thomas B.C."/>
            <person name="Singh A."/>
            <person name="Wilkins M.J."/>
            <person name="Karaoz U."/>
            <person name="Brodie E.L."/>
            <person name="Williams K.H."/>
            <person name="Hubbard S.S."/>
            <person name="Banfield J.F."/>
        </authorList>
    </citation>
    <scope>NUCLEOTIDE SEQUENCE [LARGE SCALE GENOMIC DNA]</scope>
</reference>
<evidence type="ECO:0000313" key="4">
    <source>
        <dbReference type="Proteomes" id="UP000176364"/>
    </source>
</evidence>
<dbReference type="Pfam" id="PF13439">
    <property type="entry name" value="Glyco_transf_4"/>
    <property type="match status" value="1"/>
</dbReference>
<comment type="caution">
    <text evidence="3">The sequence shown here is derived from an EMBL/GenBank/DDBJ whole genome shotgun (WGS) entry which is preliminary data.</text>
</comment>
<protein>
    <recommendedName>
        <fullName evidence="5">Glycosyl transferase family 1</fullName>
    </recommendedName>
</protein>
<dbReference type="EMBL" id="MEZQ01000033">
    <property type="protein sequence ID" value="OGD59931.1"/>
    <property type="molecule type" value="Genomic_DNA"/>
</dbReference>